<name>A0ABD0U2J5_DENTH</name>
<gene>
    <name evidence="2" type="ORF">M5K25_024555</name>
</gene>
<dbReference type="PANTHER" id="PTHR31161">
    <property type="entry name" value="PROTEIN GRAVITROPIC IN THE LIGHT 1"/>
    <property type="match status" value="1"/>
</dbReference>
<evidence type="ECO:0000313" key="3">
    <source>
        <dbReference type="Proteomes" id="UP001552299"/>
    </source>
</evidence>
<dbReference type="InterPro" id="IPR040225">
    <property type="entry name" value="GIL1-like"/>
</dbReference>
<dbReference type="InterPro" id="IPR006943">
    <property type="entry name" value="DUF641_pln"/>
</dbReference>
<dbReference type="AlphaFoldDB" id="A0ABD0U2J5"/>
<dbReference type="EMBL" id="JANQDX010000018">
    <property type="protein sequence ID" value="KAL0906092.1"/>
    <property type="molecule type" value="Genomic_DNA"/>
</dbReference>
<organism evidence="2 3">
    <name type="scientific">Dendrobium thyrsiflorum</name>
    <name type="common">Pinecone-like raceme dendrobium</name>
    <name type="synonym">Orchid</name>
    <dbReference type="NCBI Taxonomy" id="117978"/>
    <lineage>
        <taxon>Eukaryota</taxon>
        <taxon>Viridiplantae</taxon>
        <taxon>Streptophyta</taxon>
        <taxon>Embryophyta</taxon>
        <taxon>Tracheophyta</taxon>
        <taxon>Spermatophyta</taxon>
        <taxon>Magnoliopsida</taxon>
        <taxon>Liliopsida</taxon>
        <taxon>Asparagales</taxon>
        <taxon>Orchidaceae</taxon>
        <taxon>Epidendroideae</taxon>
        <taxon>Malaxideae</taxon>
        <taxon>Dendrobiinae</taxon>
        <taxon>Dendrobium</taxon>
    </lineage>
</organism>
<feature type="domain" description="DUF641" evidence="1">
    <location>
        <begin position="108"/>
        <end position="165"/>
    </location>
</feature>
<reference evidence="2 3" key="1">
    <citation type="journal article" date="2024" name="Plant Biotechnol. J.">
        <title>Dendrobium thyrsiflorum genome and its molecular insights into genes involved in important horticultural traits.</title>
        <authorList>
            <person name="Chen B."/>
            <person name="Wang J.Y."/>
            <person name="Zheng P.J."/>
            <person name="Li K.L."/>
            <person name="Liang Y.M."/>
            <person name="Chen X.F."/>
            <person name="Zhang C."/>
            <person name="Zhao X."/>
            <person name="He X."/>
            <person name="Zhang G.Q."/>
            <person name="Liu Z.J."/>
            <person name="Xu Q."/>
        </authorList>
    </citation>
    <scope>NUCLEOTIDE SEQUENCE [LARGE SCALE GENOMIC DNA]</scope>
    <source>
        <strain evidence="2">GZMU011</strain>
    </source>
</reference>
<accession>A0ABD0U2J5</accession>
<comment type="caution">
    <text evidence="2">The sequence shown here is derived from an EMBL/GenBank/DDBJ whole genome shotgun (WGS) entry which is preliminary data.</text>
</comment>
<dbReference type="Proteomes" id="UP001552299">
    <property type="component" value="Unassembled WGS sequence"/>
</dbReference>
<evidence type="ECO:0000259" key="1">
    <source>
        <dbReference type="Pfam" id="PF04859"/>
    </source>
</evidence>
<sequence>MDSGFSEPPLPPPPPGLAILSKTFTKLLRLRRSTNNSGTTTAAAKDDVFLYNQKLSGDLTGDRHKEMEAITANIFAAVSAVKAAYARLQLAKRRTTRKPAELSETSTRAQPELTAQVEELCNLLKTYKITTAKLESELRSKDSEVIYLQSELRVAEKRCRALEARLRPGRTLSALDELHLSGLNPTHFLTLLRSAVKSIRSFVKIMTHEMESAGWDLDAAAGAIQPNSFAG</sequence>
<proteinExistence type="predicted"/>
<dbReference type="Pfam" id="PF04859">
    <property type="entry name" value="DUF641"/>
    <property type="match status" value="1"/>
</dbReference>
<protein>
    <recommendedName>
        <fullName evidence="1">DUF641 domain-containing protein</fullName>
    </recommendedName>
</protein>
<keyword evidence="3" id="KW-1185">Reference proteome</keyword>
<evidence type="ECO:0000313" key="2">
    <source>
        <dbReference type="EMBL" id="KAL0906092.1"/>
    </source>
</evidence>